<organism evidence="1 2">
    <name type="scientific">Candidatus Magnetoglobus multicellularis str. Araruama</name>
    <dbReference type="NCBI Taxonomy" id="890399"/>
    <lineage>
        <taxon>Bacteria</taxon>
        <taxon>Pseudomonadati</taxon>
        <taxon>Thermodesulfobacteriota</taxon>
        <taxon>Desulfobacteria</taxon>
        <taxon>Desulfobacterales</taxon>
        <taxon>Desulfobacteraceae</taxon>
        <taxon>Candidatus Magnetoglobus</taxon>
    </lineage>
</organism>
<comment type="caution">
    <text evidence="1">The sequence shown here is derived from an EMBL/GenBank/DDBJ whole genome shotgun (WGS) entry which is preliminary data.</text>
</comment>
<evidence type="ECO:0000313" key="1">
    <source>
        <dbReference type="EMBL" id="ETR73803.1"/>
    </source>
</evidence>
<sequence length="120" mass="14054">MKTNSKHIFFSATILALWLIISLSIIPCHMYNDPIRVKFNDNKYISSFENRNNVFNTYIFYDGALIEVGQLQKQNRHVCLFPYSSTIFSPSKYSSGYIIPNKINTLWKLQPLQIKEKLKT</sequence>
<dbReference type="EMBL" id="ATBP01000038">
    <property type="protein sequence ID" value="ETR73803.1"/>
    <property type="molecule type" value="Genomic_DNA"/>
</dbReference>
<evidence type="ECO:0000313" key="2">
    <source>
        <dbReference type="Proteomes" id="UP000189670"/>
    </source>
</evidence>
<protein>
    <submittedName>
        <fullName evidence="1">Uncharacterized protein</fullName>
    </submittedName>
</protein>
<dbReference type="Proteomes" id="UP000189670">
    <property type="component" value="Unassembled WGS sequence"/>
</dbReference>
<reference evidence="2" key="1">
    <citation type="submission" date="2012-11" db="EMBL/GenBank/DDBJ databases">
        <authorList>
            <person name="Lucero-Rivera Y.E."/>
            <person name="Tovar-Ramirez D."/>
        </authorList>
    </citation>
    <scope>NUCLEOTIDE SEQUENCE [LARGE SCALE GENOMIC DNA]</scope>
    <source>
        <strain evidence="2">Araruama</strain>
    </source>
</reference>
<accession>A0A1V1PGB9</accession>
<name>A0A1V1PGB9_9BACT</name>
<proteinExistence type="predicted"/>
<gene>
    <name evidence="1" type="ORF">OMM_06727</name>
</gene>
<dbReference type="AlphaFoldDB" id="A0A1V1PGB9"/>